<dbReference type="Proteomes" id="UP000008022">
    <property type="component" value="Unassembled WGS sequence"/>
</dbReference>
<dbReference type="AlphaFoldDB" id="A0A0E0P5H4"/>
<evidence type="ECO:0000313" key="2">
    <source>
        <dbReference type="Proteomes" id="UP000008022"/>
    </source>
</evidence>
<accession>A0A0E0P5H4</accession>
<dbReference type="Gramene" id="ORUFI04G03640.1">
    <property type="protein sequence ID" value="ORUFI04G03640.1"/>
    <property type="gene ID" value="ORUFI04G03640"/>
</dbReference>
<organism evidence="1 2">
    <name type="scientific">Oryza rufipogon</name>
    <name type="common">Brownbeard rice</name>
    <name type="synonym">Asian wild rice</name>
    <dbReference type="NCBI Taxonomy" id="4529"/>
    <lineage>
        <taxon>Eukaryota</taxon>
        <taxon>Viridiplantae</taxon>
        <taxon>Streptophyta</taxon>
        <taxon>Embryophyta</taxon>
        <taxon>Tracheophyta</taxon>
        <taxon>Spermatophyta</taxon>
        <taxon>Magnoliopsida</taxon>
        <taxon>Liliopsida</taxon>
        <taxon>Poales</taxon>
        <taxon>Poaceae</taxon>
        <taxon>BOP clade</taxon>
        <taxon>Oryzoideae</taxon>
        <taxon>Oryzeae</taxon>
        <taxon>Oryzinae</taxon>
        <taxon>Oryza</taxon>
    </lineage>
</organism>
<reference evidence="2" key="1">
    <citation type="submission" date="2013-06" db="EMBL/GenBank/DDBJ databases">
        <authorList>
            <person name="Zhao Q."/>
        </authorList>
    </citation>
    <scope>NUCLEOTIDE SEQUENCE</scope>
    <source>
        <strain evidence="2">cv. W1943</strain>
    </source>
</reference>
<sequence>MCSSSSALSVLAKAKDSSTIALQGLLPGTFVPHKEVEFTLLRNRFFLTGKINFYKRKDEPPATKGQRKLSFWLAGLIRL</sequence>
<evidence type="ECO:0000313" key="1">
    <source>
        <dbReference type="EnsemblPlants" id="ORUFI04G03640.1"/>
    </source>
</evidence>
<proteinExistence type="predicted"/>
<dbReference type="EnsemblPlants" id="ORUFI04G03640.1">
    <property type="protein sequence ID" value="ORUFI04G03640.1"/>
    <property type="gene ID" value="ORUFI04G03640"/>
</dbReference>
<reference evidence="1" key="2">
    <citation type="submission" date="2015-06" db="UniProtKB">
        <authorList>
            <consortium name="EnsemblPlants"/>
        </authorList>
    </citation>
    <scope>IDENTIFICATION</scope>
</reference>
<dbReference type="HOGENOM" id="CLU_2610271_0_0_1"/>
<name>A0A0E0P5H4_ORYRU</name>
<keyword evidence="2" id="KW-1185">Reference proteome</keyword>
<protein>
    <submittedName>
        <fullName evidence="1">Uncharacterized protein</fullName>
    </submittedName>
</protein>